<name>A4BVI8_9GAMM</name>
<keyword evidence="1" id="KW-0449">Lipoprotein</keyword>
<gene>
    <name evidence="1" type="ORF">NB231_12891</name>
</gene>
<comment type="caution">
    <text evidence="1">The sequence shown here is derived from an EMBL/GenBank/DDBJ whole genome shotgun (WGS) entry which is preliminary data.</text>
</comment>
<organism evidence="1 2">
    <name type="scientific">Nitrococcus mobilis Nb-231</name>
    <dbReference type="NCBI Taxonomy" id="314278"/>
    <lineage>
        <taxon>Bacteria</taxon>
        <taxon>Pseudomonadati</taxon>
        <taxon>Pseudomonadota</taxon>
        <taxon>Gammaproteobacteria</taxon>
        <taxon>Chromatiales</taxon>
        <taxon>Ectothiorhodospiraceae</taxon>
        <taxon>Nitrococcus</taxon>
    </lineage>
</organism>
<accession>A4BVI8</accession>
<sequence length="188" mass="21690">MFIDQARTRGDRDLRDPNDNGLRFSENLIWVQGGYNLSEHASIWLGYTHDWIRPLNGDNFQESRPHEDFLWVKPFGALSVTLRSRLEERIALNGGAVGVRIRQFAMLKHPLPYFERLSWYAGDEVLAYLTENDFGPEGFSENRAFGGLMAQLSPYTGLMLGYMGQFINNEGSNNLFTHNLQFDINYKF</sequence>
<dbReference type="AlphaFoldDB" id="A4BVI8"/>
<keyword evidence="2" id="KW-1185">Reference proteome</keyword>
<dbReference type="InterPro" id="IPR019619">
    <property type="entry name" value="DUF2490"/>
</dbReference>
<dbReference type="HOGENOM" id="CLU_089264_1_0_6"/>
<dbReference type="Proteomes" id="UP000003374">
    <property type="component" value="Unassembled WGS sequence"/>
</dbReference>
<dbReference type="EMBL" id="AAOF01000027">
    <property type="protein sequence ID" value="EAR20253.1"/>
    <property type="molecule type" value="Genomic_DNA"/>
</dbReference>
<dbReference type="STRING" id="314278.NB231_12891"/>
<proteinExistence type="predicted"/>
<evidence type="ECO:0000313" key="2">
    <source>
        <dbReference type="Proteomes" id="UP000003374"/>
    </source>
</evidence>
<dbReference type="Pfam" id="PF10677">
    <property type="entry name" value="DUF2490"/>
    <property type="match status" value="1"/>
</dbReference>
<evidence type="ECO:0000313" key="1">
    <source>
        <dbReference type="EMBL" id="EAR20253.1"/>
    </source>
</evidence>
<dbReference type="eggNOG" id="ENOG50327M9">
    <property type="taxonomic scope" value="Bacteria"/>
</dbReference>
<protein>
    <submittedName>
        <fullName evidence="1">Lipoprotein, putative</fullName>
    </submittedName>
</protein>
<reference evidence="1 2" key="1">
    <citation type="submission" date="2006-02" db="EMBL/GenBank/DDBJ databases">
        <authorList>
            <person name="Waterbury J."/>
            <person name="Ferriera S."/>
            <person name="Johnson J."/>
            <person name="Kravitz S."/>
            <person name="Halpern A."/>
            <person name="Remington K."/>
            <person name="Beeson K."/>
            <person name="Tran B."/>
            <person name="Rogers Y.-H."/>
            <person name="Friedman R."/>
            <person name="Venter J.C."/>
        </authorList>
    </citation>
    <scope>NUCLEOTIDE SEQUENCE [LARGE SCALE GENOMIC DNA]</scope>
    <source>
        <strain evidence="1 2">Nb-231</strain>
    </source>
</reference>